<accession>A0ACC3MU86</accession>
<protein>
    <submittedName>
        <fullName evidence="1">Uncharacterized protein</fullName>
    </submittedName>
</protein>
<evidence type="ECO:0000313" key="2">
    <source>
        <dbReference type="Proteomes" id="UP001281147"/>
    </source>
</evidence>
<evidence type="ECO:0000313" key="1">
    <source>
        <dbReference type="EMBL" id="KAK3701917.1"/>
    </source>
</evidence>
<name>A0ACC3MU86_9PEZI</name>
<organism evidence="1 2">
    <name type="scientific">Vermiconidia calcicola</name>
    <dbReference type="NCBI Taxonomy" id="1690605"/>
    <lineage>
        <taxon>Eukaryota</taxon>
        <taxon>Fungi</taxon>
        <taxon>Dikarya</taxon>
        <taxon>Ascomycota</taxon>
        <taxon>Pezizomycotina</taxon>
        <taxon>Dothideomycetes</taxon>
        <taxon>Dothideomycetidae</taxon>
        <taxon>Mycosphaerellales</taxon>
        <taxon>Extremaceae</taxon>
        <taxon>Vermiconidia</taxon>
    </lineage>
</organism>
<proteinExistence type="predicted"/>
<reference evidence="1" key="1">
    <citation type="submission" date="2023-07" db="EMBL/GenBank/DDBJ databases">
        <title>Black Yeasts Isolated from many extreme environments.</title>
        <authorList>
            <person name="Coleine C."/>
            <person name="Stajich J.E."/>
            <person name="Selbmann L."/>
        </authorList>
    </citation>
    <scope>NUCLEOTIDE SEQUENCE</scope>
    <source>
        <strain evidence="1">CCFEE 5714</strain>
    </source>
</reference>
<sequence>MVPMANSSALYRLPIELRLEIMENVPSACDLLNLVQTSSHFRKLYESNWRTILSAIAEQTLPSRPDLVKDTLQAAFSSGSMQCEFSAVGFEWDISNNTKDIWNKSYEDRGAMMLLLQFVALANDVEALCDWIFEREDVEDRLGEPSRNEVKKALWMLQRHGQRVSNLDLLYPYADGAKLHASCPGPFVAAAKAKLAHADESMFATLYYTTFAGLENPEWSLAIDIVDVIYEYMEFLPQPSSLVSAITDGEKVALSRMHEWSIGLTDKEIVEYLRPGWRNDDRFDGTIQQEHPGAVKLEDTMQEEFGHPTGLIEEMGI</sequence>
<dbReference type="Proteomes" id="UP001281147">
    <property type="component" value="Unassembled WGS sequence"/>
</dbReference>
<gene>
    <name evidence="1" type="ORF">LTR37_015228</name>
</gene>
<keyword evidence="2" id="KW-1185">Reference proteome</keyword>
<dbReference type="EMBL" id="JAUTXU010000167">
    <property type="protein sequence ID" value="KAK3701917.1"/>
    <property type="molecule type" value="Genomic_DNA"/>
</dbReference>
<comment type="caution">
    <text evidence="1">The sequence shown here is derived from an EMBL/GenBank/DDBJ whole genome shotgun (WGS) entry which is preliminary data.</text>
</comment>